<dbReference type="InterPro" id="IPR039426">
    <property type="entry name" value="TonB-dep_rcpt-like"/>
</dbReference>
<evidence type="ECO:0000313" key="12">
    <source>
        <dbReference type="Proteomes" id="UP000486602"/>
    </source>
</evidence>
<dbReference type="Pfam" id="PF07715">
    <property type="entry name" value="Plug"/>
    <property type="match status" value="1"/>
</dbReference>
<evidence type="ECO:0000256" key="7">
    <source>
        <dbReference type="ARBA" id="ARBA00023237"/>
    </source>
</evidence>
<accession>A0A7K3WR20</accession>
<comment type="caution">
    <text evidence="11">The sequence shown here is derived from an EMBL/GenBank/DDBJ whole genome shotgun (WGS) entry which is preliminary data.</text>
</comment>
<comment type="subcellular location">
    <subcellularLocation>
        <location evidence="1 8">Cell outer membrane</location>
        <topology evidence="1 8">Multi-pass membrane protein</topology>
    </subcellularLocation>
</comment>
<dbReference type="PROSITE" id="PS52016">
    <property type="entry name" value="TONB_DEPENDENT_REC_3"/>
    <property type="match status" value="1"/>
</dbReference>
<dbReference type="InterPro" id="IPR008969">
    <property type="entry name" value="CarboxyPept-like_regulatory"/>
</dbReference>
<dbReference type="PANTHER" id="PTHR30069:SF29">
    <property type="entry name" value="HEMOGLOBIN AND HEMOGLOBIN-HAPTOGLOBIN-BINDING PROTEIN 1-RELATED"/>
    <property type="match status" value="1"/>
</dbReference>
<dbReference type="EMBL" id="JAAGVY010000018">
    <property type="protein sequence ID" value="NEN23978.1"/>
    <property type="molecule type" value="Genomic_DNA"/>
</dbReference>
<protein>
    <submittedName>
        <fullName evidence="11">TonB-dependent receptor plug domain-containing protein</fullName>
    </submittedName>
</protein>
<evidence type="ECO:0000256" key="3">
    <source>
        <dbReference type="ARBA" id="ARBA00022452"/>
    </source>
</evidence>
<feature type="chain" id="PRO_5029682297" evidence="9">
    <location>
        <begin position="22"/>
        <end position="1254"/>
    </location>
</feature>
<evidence type="ECO:0000256" key="8">
    <source>
        <dbReference type="PROSITE-ProRule" id="PRU01360"/>
    </source>
</evidence>
<gene>
    <name evidence="11" type="ORF">G3O08_10750</name>
</gene>
<name>A0A7K3WR20_9FLAO</name>
<dbReference type="GO" id="GO:0044718">
    <property type="term" value="P:siderophore transmembrane transport"/>
    <property type="evidence" value="ECO:0007669"/>
    <property type="project" value="TreeGrafter"/>
</dbReference>
<reference evidence="11 12" key="1">
    <citation type="submission" date="2020-02" db="EMBL/GenBank/DDBJ databases">
        <title>Out from the shadows clarifying the taxonomy of the family Cryomorphaceae and related taxa by utilizing the GTDB taxonomic framework.</title>
        <authorList>
            <person name="Bowman J.P."/>
        </authorList>
    </citation>
    <scope>NUCLEOTIDE SEQUENCE [LARGE SCALE GENOMIC DNA]</scope>
    <source>
        <strain evidence="11 12">QSSC 1-22</strain>
    </source>
</reference>
<dbReference type="InterPro" id="IPR036942">
    <property type="entry name" value="Beta-barrel_TonB_sf"/>
</dbReference>
<dbReference type="GO" id="GO:0009279">
    <property type="term" value="C:cell outer membrane"/>
    <property type="evidence" value="ECO:0007669"/>
    <property type="project" value="UniProtKB-SubCell"/>
</dbReference>
<dbReference type="SUPFAM" id="SSF56935">
    <property type="entry name" value="Porins"/>
    <property type="match status" value="1"/>
</dbReference>
<dbReference type="Gene3D" id="2.60.40.1120">
    <property type="entry name" value="Carboxypeptidase-like, regulatory domain"/>
    <property type="match status" value="1"/>
</dbReference>
<dbReference type="PANTHER" id="PTHR30069">
    <property type="entry name" value="TONB-DEPENDENT OUTER MEMBRANE RECEPTOR"/>
    <property type="match status" value="1"/>
</dbReference>
<evidence type="ECO:0000256" key="1">
    <source>
        <dbReference type="ARBA" id="ARBA00004571"/>
    </source>
</evidence>
<dbReference type="Proteomes" id="UP000486602">
    <property type="component" value="Unassembled WGS sequence"/>
</dbReference>
<feature type="signal peptide" evidence="9">
    <location>
        <begin position="1"/>
        <end position="21"/>
    </location>
</feature>
<evidence type="ECO:0000256" key="6">
    <source>
        <dbReference type="ARBA" id="ARBA00023136"/>
    </source>
</evidence>
<keyword evidence="3 8" id="KW-1134">Transmembrane beta strand</keyword>
<keyword evidence="7 8" id="KW-0998">Cell outer membrane</keyword>
<dbReference type="GO" id="GO:0015344">
    <property type="term" value="F:siderophore uptake transmembrane transporter activity"/>
    <property type="evidence" value="ECO:0007669"/>
    <property type="project" value="TreeGrafter"/>
</dbReference>
<dbReference type="Gene3D" id="2.40.170.20">
    <property type="entry name" value="TonB-dependent receptor, beta-barrel domain"/>
    <property type="match status" value="1"/>
</dbReference>
<feature type="domain" description="TonB-dependent receptor plug" evidence="10">
    <location>
        <begin position="136"/>
        <end position="219"/>
    </location>
</feature>
<dbReference type="Pfam" id="PF13620">
    <property type="entry name" value="CarboxypepD_reg"/>
    <property type="match status" value="1"/>
</dbReference>
<dbReference type="InterPro" id="IPR012910">
    <property type="entry name" value="Plug_dom"/>
</dbReference>
<proteinExistence type="inferred from homology"/>
<organism evidence="11 12">
    <name type="scientific">Cryomorpha ignava</name>
    <dbReference type="NCBI Taxonomy" id="101383"/>
    <lineage>
        <taxon>Bacteria</taxon>
        <taxon>Pseudomonadati</taxon>
        <taxon>Bacteroidota</taxon>
        <taxon>Flavobacteriia</taxon>
        <taxon>Flavobacteriales</taxon>
        <taxon>Cryomorphaceae</taxon>
        <taxon>Cryomorpha</taxon>
    </lineage>
</organism>
<evidence type="ECO:0000256" key="5">
    <source>
        <dbReference type="ARBA" id="ARBA00022729"/>
    </source>
</evidence>
<keyword evidence="4 8" id="KW-0812">Transmembrane</keyword>
<evidence type="ECO:0000256" key="9">
    <source>
        <dbReference type="SAM" id="SignalP"/>
    </source>
</evidence>
<dbReference type="InterPro" id="IPR037066">
    <property type="entry name" value="Plug_dom_sf"/>
</dbReference>
<keyword evidence="11" id="KW-0675">Receptor</keyword>
<evidence type="ECO:0000256" key="4">
    <source>
        <dbReference type="ARBA" id="ARBA00022692"/>
    </source>
</evidence>
<dbReference type="AlphaFoldDB" id="A0A7K3WR20"/>
<sequence length="1254" mass="138355">MLRNLYLLGLVFLLSTSSLLAQVGAGTLKGKLTDSETGEPLPFVNIVLQSGDQQVAGGSTDFDGNYTIKPIPPGSYNVLISYVGYNAKRIEGVIINNSKITFLDIDMDSGIKLTEFEVVEYSVPLIDKDGGSTGGTVTREDIARMPGRSATSIAATVGGVQETSGGDISIRGARTDNTYYYIDGIKVRGSSNLPKAAIEEVSVLTGGIPANYGDATGGIIAITTRGASSQYFGSIDVLTSGFANEDGDGIGLDRFSQTQVEGVISGPLIWKKDAEGNKDKPLIGFFASGNYRDFLDGRPTIGNYRIKQSVKDQLVNNPLDFSLINFDVNPSADVYINDQGELVNATVVSPSVQGISNSEFLNSSDWEEVPARQNDRQQGVSATLKFDVATAPNFDVSFGGTYDWEKDNLYNYENSLLNAQNNGESTDQTWRAFGRFTQRFNSDAVQGEEEGLIKNAFYSIMVDYSRRERVRQDPIHKDKLFNYGYVGSFETQTAPNYRFRQDTSAFGFYQEGLREIATTFTPSEVNSDLASYTSALYNYYNELGFVPRTLNDIQAAGGLINGQAAPSVYGLYNAIGRPYNNYAFFNQNQFRITGSGSADIGDHAITLGFEFEQYTERNFGANPIELWIQARGLANRHLQEFDKSSVANQFDVNGTTFFTYDRINDLASQTTFDRNLRISLGMDPNGSELINVDGLDPDVFELDMFSADELLRQGGTSSLVNYYGYDYKGNVLTGSRPTIVDFFNERDENGVLTRPIAAFEPVYIAGYIMDKFAFDDIIFNVGVRIDRFDANQSVLKDKYVIGDARTAGEIRNADPESNLFFGELPNNVGDDWVVYVNDLQNPTAINGYRDDETWYNAQGVVISDPRAIKTASGIAPLLRDPSAVGENLTSDAFEDYKPQINVMPRVSFSFPISDEAVFFAHYDILTQRPTGQNITNPADYLFIQNLGNRAVNNPNLRPTKTIDYELGFQQVLSRSSSLKISAFYRETRDEIQARRLLEAFPVTYTSFDNFDFGTTKGLTLTYDLRRTGNITLRLAYTLQFASATGSSAGSSLNLVNSGEPNLRVIFPTDRDQRHVFVGTFDYRYGSGKDYNGPTIGGSQIFANAGLNLVGNLGTGTPYSQQQRATGEAFINTAGSPQLEGTVNGSRLPTQFRINAQIDKSFQLKFGKEGEEQKQASLNVYLLINNLLNTQNIFGVYRYTGNADDDGYLASPQFAPGIESQIDPQSFRDMYALKVATPFNYSSPRTIQLGVRLDF</sequence>
<evidence type="ECO:0000256" key="2">
    <source>
        <dbReference type="ARBA" id="ARBA00022448"/>
    </source>
</evidence>
<evidence type="ECO:0000313" key="11">
    <source>
        <dbReference type="EMBL" id="NEN23978.1"/>
    </source>
</evidence>
<dbReference type="RefSeq" id="WP_163285372.1">
    <property type="nucleotide sequence ID" value="NZ_JAAGVY010000018.1"/>
</dbReference>
<keyword evidence="5 9" id="KW-0732">Signal</keyword>
<keyword evidence="2 8" id="KW-0813">Transport</keyword>
<dbReference type="SUPFAM" id="SSF49464">
    <property type="entry name" value="Carboxypeptidase regulatory domain-like"/>
    <property type="match status" value="1"/>
</dbReference>
<comment type="similarity">
    <text evidence="8">Belongs to the TonB-dependent receptor family.</text>
</comment>
<keyword evidence="12" id="KW-1185">Reference proteome</keyword>
<evidence type="ECO:0000259" key="10">
    <source>
        <dbReference type="Pfam" id="PF07715"/>
    </source>
</evidence>
<keyword evidence="6 8" id="KW-0472">Membrane</keyword>
<dbReference type="Gene3D" id="2.170.130.10">
    <property type="entry name" value="TonB-dependent receptor, plug domain"/>
    <property type="match status" value="1"/>
</dbReference>